<organism evidence="2 3">
    <name type="scientific">Papaver atlanticum</name>
    <dbReference type="NCBI Taxonomy" id="357466"/>
    <lineage>
        <taxon>Eukaryota</taxon>
        <taxon>Viridiplantae</taxon>
        <taxon>Streptophyta</taxon>
        <taxon>Embryophyta</taxon>
        <taxon>Tracheophyta</taxon>
        <taxon>Spermatophyta</taxon>
        <taxon>Magnoliopsida</taxon>
        <taxon>Ranunculales</taxon>
        <taxon>Papaveraceae</taxon>
        <taxon>Papaveroideae</taxon>
        <taxon>Papaver</taxon>
    </lineage>
</organism>
<keyword evidence="3" id="KW-1185">Reference proteome</keyword>
<name>A0AAD4X3X4_9MAGN</name>
<feature type="coiled-coil region" evidence="1">
    <location>
        <begin position="249"/>
        <end position="297"/>
    </location>
</feature>
<accession>A0AAD4X3X4</accession>
<dbReference type="AlphaFoldDB" id="A0AAD4X3X4"/>
<dbReference type="Proteomes" id="UP001202328">
    <property type="component" value="Unassembled WGS sequence"/>
</dbReference>
<comment type="caution">
    <text evidence="2">The sequence shown here is derived from an EMBL/GenBank/DDBJ whole genome shotgun (WGS) entry which is preliminary data.</text>
</comment>
<proteinExistence type="predicted"/>
<evidence type="ECO:0000256" key="1">
    <source>
        <dbReference type="SAM" id="Coils"/>
    </source>
</evidence>
<keyword evidence="1" id="KW-0175">Coiled coil</keyword>
<gene>
    <name evidence="2" type="ORF">MKW98_006374</name>
</gene>
<reference evidence="2" key="1">
    <citation type="submission" date="2022-04" db="EMBL/GenBank/DDBJ databases">
        <title>A functionally conserved STORR gene fusion in Papaver species that diverged 16.8 million years ago.</title>
        <authorList>
            <person name="Catania T."/>
        </authorList>
    </citation>
    <scope>NUCLEOTIDE SEQUENCE</scope>
    <source>
        <strain evidence="2">S-188037</strain>
    </source>
</reference>
<evidence type="ECO:0000313" key="3">
    <source>
        <dbReference type="Proteomes" id="UP001202328"/>
    </source>
</evidence>
<sequence length="435" mass="50930">MSWIRDRELFIYYQIQGRRHYVARIRKQYDISVQECDIYVCGELNIARHFSSFYDDNKIAFNRLLDYLRNQNKYINCQGLVVNYWVRNNHLEYFWSKEAFRVPHCFSPAAKEYESTSMMYACTTERDEEMDEILSLQKTVSELKAMNLSLRYELQRERAENSSKEYAYTMEQDQEIAEILSLKKSVSDYKAMNLSLREDLQREVNDRMVEEAEKQSLVKRIFDLETKSSILKDESKRLNNEKYTLEVKLATSQDEIASLKDKNKEIAEDLEIWINEVSDLQQQLDREKKGNQSLEIEVAGLKLKLERCCPDGGASVSASVYIEPWMNGYTVPYDWVPFEDLCVREFSRSGRPLTLAKTVSGAPAFSEDNTTNVHVNYFYRGLLNKRVYPIVIVNVVELIPNKEKARFDPNIWSLFNNAGITYAARKPFESESCSC</sequence>
<protein>
    <submittedName>
        <fullName evidence="2">Uncharacterized protein</fullName>
    </submittedName>
</protein>
<evidence type="ECO:0000313" key="2">
    <source>
        <dbReference type="EMBL" id="KAI3833275.1"/>
    </source>
</evidence>
<dbReference type="EMBL" id="JAJJMB010017971">
    <property type="protein sequence ID" value="KAI3833275.1"/>
    <property type="molecule type" value="Genomic_DNA"/>
</dbReference>